<dbReference type="InterPro" id="IPR048621">
    <property type="entry name" value="CSN3_C"/>
</dbReference>
<dbReference type="PROSITE" id="PS50250">
    <property type="entry name" value="PCI"/>
    <property type="match status" value="1"/>
</dbReference>
<feature type="signal peptide" evidence="13">
    <location>
        <begin position="1"/>
        <end position="19"/>
    </location>
</feature>
<feature type="chain" id="PRO_5035824257" description="COP9 signalosome complex subunit 3" evidence="13">
    <location>
        <begin position="20"/>
        <end position="661"/>
    </location>
</feature>
<dbReference type="InterPro" id="IPR000717">
    <property type="entry name" value="PCI_dom"/>
</dbReference>
<evidence type="ECO:0000313" key="15">
    <source>
        <dbReference type="EMBL" id="CAG2204499.1"/>
    </source>
</evidence>
<dbReference type="InterPro" id="IPR050756">
    <property type="entry name" value="CSN3"/>
</dbReference>
<dbReference type="Pfam" id="PF22788">
    <property type="entry name" value="COP9_hel_rpt"/>
    <property type="match status" value="1"/>
</dbReference>
<evidence type="ECO:0000256" key="1">
    <source>
        <dbReference type="ARBA" id="ARBA00004123"/>
    </source>
</evidence>
<comment type="similarity">
    <text evidence="3">Belongs to the CSN3 family.</text>
</comment>
<dbReference type="Pfam" id="PF21215">
    <property type="entry name" value="CSN3-like_C"/>
    <property type="match status" value="1"/>
</dbReference>
<reference evidence="15" key="1">
    <citation type="submission" date="2021-03" db="EMBL/GenBank/DDBJ databases">
        <authorList>
            <person name="Bekaert M."/>
        </authorList>
    </citation>
    <scope>NUCLEOTIDE SEQUENCE</scope>
</reference>
<evidence type="ECO:0000313" key="16">
    <source>
        <dbReference type="Proteomes" id="UP000683360"/>
    </source>
</evidence>
<dbReference type="SUPFAM" id="SSF49785">
    <property type="entry name" value="Galactose-binding domain-like"/>
    <property type="match status" value="1"/>
</dbReference>
<dbReference type="Pfam" id="PF01399">
    <property type="entry name" value="PCI"/>
    <property type="match status" value="1"/>
</dbReference>
<dbReference type="OrthoDB" id="29061at2759"/>
<sequence length="661" mass="74956">MEVITVYVWIVNCILFVKGIWSDHLENVALGKESRQSSIRWNSSLNGPLQANDGSRNSISVGGGCSHTEFDTNNFWWAVDLEVEFIIEIVTIYGRTDCCKAPSILNVTCEGVNTRGRFVKIIMAKNNDVENHCLTLCEVEVYGGKTSEESDCPCSCENKQNEQPKTSQDIQKHSKEELRQILQPRLTGLQNEMKLDKKNISKWRRNYISVADKRESARYMGIVGVVVLCAVVGTVVLLDLLSFRKHIRQIRRIRGNFSQLCEFIGKSADALTKNASHLDNVLATLDIQQHSLGILGILCVKYSLPNIPDFEILFIQTQEFIHNCNGEHVRYATDSFADLCHRFTQNLVEKKQPMRGIKLLVNAIDKIQLFPAQLTSIHADLCQLCLLSKNMTSAIPFLDVEINEISKEGGHFDAKDLLLYYYYGGMIYTALKNNDRALYFYEIAITTPSMAVSHVMLEAYKKYILVALIVHGKVPNLPKYTSPVVARYIKPLCQPYHDLAASYTTNNPSELRNTVGKHQETFNRDSNMGLVKQCLTSLYKKNIQRLTKTFLTLSLSDMASRVQLSGPKEAEKYVLHMIEDGEIYATINQKDGMVRFHDNPEQYKSAAMLQQLDKEMQKCIQLDEKLKEMDREIAVNPQFVQKSSSSHDDDLPGSSSKIQGY</sequence>
<dbReference type="Proteomes" id="UP000683360">
    <property type="component" value="Unassembled WGS sequence"/>
</dbReference>
<evidence type="ECO:0000256" key="2">
    <source>
        <dbReference type="ARBA" id="ARBA00004496"/>
    </source>
</evidence>
<dbReference type="SUPFAM" id="SSF46785">
    <property type="entry name" value="Winged helix' DNA-binding domain"/>
    <property type="match status" value="1"/>
</dbReference>
<keyword evidence="7" id="KW-0736">Signalosome</keyword>
<dbReference type="PANTHER" id="PTHR10758:SF1">
    <property type="entry name" value="COP9 SIGNALOSOME COMPLEX SUBUNIT 3"/>
    <property type="match status" value="1"/>
</dbReference>
<dbReference type="InterPro" id="IPR055089">
    <property type="entry name" value="COP9_N"/>
</dbReference>
<evidence type="ECO:0000256" key="7">
    <source>
        <dbReference type="ARBA" id="ARBA00022790"/>
    </source>
</evidence>
<keyword evidence="6" id="KW-0479">Metal-binding</keyword>
<dbReference type="FunFam" id="1.25.40.570:FF:000008">
    <property type="entry name" value="COP9 signalosome complex subunit 3"/>
    <property type="match status" value="1"/>
</dbReference>
<dbReference type="PANTHER" id="PTHR10758">
    <property type="entry name" value="26S PROTEASOME NON-ATPASE REGULATORY SUBUNIT 3/COP9 SIGNALOSOME COMPLEX SUBUNIT 3"/>
    <property type="match status" value="1"/>
</dbReference>
<evidence type="ECO:0000256" key="9">
    <source>
        <dbReference type="ARBA" id="ARBA00023157"/>
    </source>
</evidence>
<keyword evidence="12" id="KW-0812">Transmembrane</keyword>
<dbReference type="FunFam" id="1.10.10.10:FF:000354">
    <property type="entry name" value="COP9 signalosome complex subunit 3"/>
    <property type="match status" value="1"/>
</dbReference>
<dbReference type="GO" id="GO:0005737">
    <property type="term" value="C:cytoplasm"/>
    <property type="evidence" value="ECO:0007669"/>
    <property type="project" value="UniProtKB-SubCell"/>
</dbReference>
<dbReference type="InterPro" id="IPR006585">
    <property type="entry name" value="FTP1"/>
</dbReference>
<dbReference type="AlphaFoldDB" id="A0A8S3R702"/>
<keyword evidence="5" id="KW-0963">Cytoplasm</keyword>
<proteinExistence type="inferred from homology"/>
<name>A0A8S3R702_MYTED</name>
<keyword evidence="12" id="KW-0472">Membrane</keyword>
<evidence type="ECO:0000256" key="8">
    <source>
        <dbReference type="ARBA" id="ARBA00022837"/>
    </source>
</evidence>
<evidence type="ECO:0000259" key="14">
    <source>
        <dbReference type="PROSITE" id="PS50250"/>
    </source>
</evidence>
<keyword evidence="8" id="KW-0106">Calcium</keyword>
<feature type="domain" description="PCI" evidence="14">
    <location>
        <begin position="436"/>
        <end position="601"/>
    </location>
</feature>
<dbReference type="EMBL" id="CAJPWZ010000957">
    <property type="protein sequence ID" value="CAG2204499.1"/>
    <property type="molecule type" value="Genomic_DNA"/>
</dbReference>
<organism evidence="15 16">
    <name type="scientific">Mytilus edulis</name>
    <name type="common">Blue mussel</name>
    <dbReference type="NCBI Taxonomy" id="6550"/>
    <lineage>
        <taxon>Eukaryota</taxon>
        <taxon>Metazoa</taxon>
        <taxon>Spiralia</taxon>
        <taxon>Lophotrochozoa</taxon>
        <taxon>Mollusca</taxon>
        <taxon>Bivalvia</taxon>
        <taxon>Autobranchia</taxon>
        <taxon>Pteriomorphia</taxon>
        <taxon>Mytilida</taxon>
        <taxon>Mytiloidea</taxon>
        <taxon>Mytilidae</taxon>
        <taxon>Mytilinae</taxon>
        <taxon>Mytilus</taxon>
    </lineage>
</organism>
<dbReference type="SMART" id="SM00088">
    <property type="entry name" value="PINT"/>
    <property type="match status" value="1"/>
</dbReference>
<dbReference type="GO" id="GO:0006511">
    <property type="term" value="P:ubiquitin-dependent protein catabolic process"/>
    <property type="evidence" value="ECO:0007669"/>
    <property type="project" value="TreeGrafter"/>
</dbReference>
<evidence type="ECO:0000256" key="13">
    <source>
        <dbReference type="SAM" id="SignalP"/>
    </source>
</evidence>
<dbReference type="InterPro" id="IPR008979">
    <property type="entry name" value="Galactose-bd-like_sf"/>
</dbReference>
<evidence type="ECO:0000256" key="5">
    <source>
        <dbReference type="ARBA" id="ARBA00022490"/>
    </source>
</evidence>
<accession>A0A8S3R702</accession>
<keyword evidence="10" id="KW-0539">Nucleus</keyword>
<comment type="caution">
    <text evidence="15">The sequence shown here is derived from an EMBL/GenBank/DDBJ whole genome shotgun (WGS) entry which is preliminary data.</text>
</comment>
<keyword evidence="16" id="KW-1185">Reference proteome</keyword>
<protein>
    <recommendedName>
        <fullName evidence="4">COP9 signalosome complex subunit 3</fullName>
    </recommendedName>
</protein>
<keyword evidence="12" id="KW-1133">Transmembrane helix</keyword>
<keyword evidence="9" id="KW-1015">Disulfide bond</keyword>
<evidence type="ECO:0000256" key="6">
    <source>
        <dbReference type="ARBA" id="ARBA00022723"/>
    </source>
</evidence>
<evidence type="ECO:0000256" key="10">
    <source>
        <dbReference type="ARBA" id="ARBA00023242"/>
    </source>
</evidence>
<gene>
    <name evidence="15" type="ORF">MEDL_18929</name>
</gene>
<keyword evidence="13" id="KW-0732">Signal</keyword>
<dbReference type="SMART" id="SM00607">
    <property type="entry name" value="FTP"/>
    <property type="match status" value="1"/>
</dbReference>
<dbReference type="GO" id="GO:0008180">
    <property type="term" value="C:COP9 signalosome"/>
    <property type="evidence" value="ECO:0007669"/>
    <property type="project" value="UniProtKB-KW"/>
</dbReference>
<evidence type="ECO:0000256" key="4">
    <source>
        <dbReference type="ARBA" id="ARBA00014878"/>
    </source>
</evidence>
<dbReference type="Gene3D" id="2.60.120.260">
    <property type="entry name" value="Galactose-binding domain-like"/>
    <property type="match status" value="1"/>
</dbReference>
<feature type="transmembrane region" description="Helical" evidence="12">
    <location>
        <begin position="219"/>
        <end position="243"/>
    </location>
</feature>
<dbReference type="GO" id="GO:0046872">
    <property type="term" value="F:metal ion binding"/>
    <property type="evidence" value="ECO:0007669"/>
    <property type="project" value="UniProtKB-KW"/>
</dbReference>
<evidence type="ECO:0000256" key="12">
    <source>
        <dbReference type="SAM" id="Phobius"/>
    </source>
</evidence>
<evidence type="ECO:0000256" key="11">
    <source>
        <dbReference type="SAM" id="MobiDB-lite"/>
    </source>
</evidence>
<evidence type="ECO:0000256" key="3">
    <source>
        <dbReference type="ARBA" id="ARBA00007084"/>
    </source>
</evidence>
<dbReference type="Gene3D" id="1.25.40.570">
    <property type="match status" value="1"/>
</dbReference>
<comment type="subcellular location">
    <subcellularLocation>
        <location evidence="2">Cytoplasm</location>
    </subcellularLocation>
    <subcellularLocation>
        <location evidence="1">Nucleus</location>
    </subcellularLocation>
</comment>
<feature type="region of interest" description="Disordered" evidence="11">
    <location>
        <begin position="636"/>
        <end position="661"/>
    </location>
</feature>
<dbReference type="InterPro" id="IPR036390">
    <property type="entry name" value="WH_DNA-bd_sf"/>
</dbReference>